<sequence>MSIATVANKYDFPYSTTFGIWKRYEETDLVEPGHRGGPMRHSRLQDRHIQHLMSVLKRRLGATLFELQEELNRHFDDGSTNGISLSSIGRALKDRPEVMLK</sequence>
<reference evidence="1" key="1">
    <citation type="journal article" date="2014" name="Genome Biol. Evol.">
        <title>Gene Loss Rather Than Gene Gain Is Associated with a Host Jump from Monocots to Dicots in the Smut Fungus Melanopsichium pennsylvanicum.</title>
        <authorList>
            <person name="Sharma R."/>
            <person name="Mishra B."/>
            <person name="Runge F."/>
            <person name="Thines M."/>
        </authorList>
    </citation>
    <scope>NUCLEOTIDE SEQUENCE</scope>
    <source>
        <strain evidence="1">4</strain>
    </source>
</reference>
<dbReference type="SUPFAM" id="SSF46689">
    <property type="entry name" value="Homeodomain-like"/>
    <property type="match status" value="1"/>
</dbReference>
<dbReference type="InterPro" id="IPR009057">
    <property type="entry name" value="Homeodomain-like_sf"/>
</dbReference>
<protein>
    <submittedName>
        <fullName evidence="1">Uncharacterized protein</fullName>
    </submittedName>
</protein>
<organism evidence="1">
    <name type="scientific">Melanopsichium pennsylvanicum 4</name>
    <dbReference type="NCBI Taxonomy" id="1398559"/>
    <lineage>
        <taxon>Eukaryota</taxon>
        <taxon>Fungi</taxon>
        <taxon>Dikarya</taxon>
        <taxon>Basidiomycota</taxon>
        <taxon>Ustilaginomycotina</taxon>
        <taxon>Ustilaginomycetes</taxon>
        <taxon>Ustilaginales</taxon>
        <taxon>Ustilaginaceae</taxon>
        <taxon>Melanopsichium</taxon>
    </lineage>
</organism>
<evidence type="ECO:0000313" key="1">
    <source>
        <dbReference type="EMBL" id="CDI52386.1"/>
    </source>
</evidence>
<name>A0A077R0I5_9BASI</name>
<dbReference type="AlphaFoldDB" id="A0A077R0I5"/>
<dbReference type="EMBL" id="HG529537">
    <property type="protein sequence ID" value="CDI52386.1"/>
    <property type="molecule type" value="Genomic_DNA"/>
</dbReference>
<accession>A0A077R0I5</accession>
<proteinExistence type="predicted"/>